<sequence>MVDGLDLHLGQPSGESQQPGPWLDMDSMFNHNKYMLAQNGWNSRDKISAQDLHFRFKSP</sequence>
<protein>
    <submittedName>
        <fullName evidence="2">Uncharacterized protein</fullName>
    </submittedName>
</protein>
<proteinExistence type="predicted"/>
<dbReference type="Proteomes" id="UP000287972">
    <property type="component" value="Unassembled WGS sequence"/>
</dbReference>
<evidence type="ECO:0000313" key="3">
    <source>
        <dbReference type="Proteomes" id="UP000287972"/>
    </source>
</evidence>
<dbReference type="EMBL" id="NKCL01000402">
    <property type="protein sequence ID" value="RSL74214.1"/>
    <property type="molecule type" value="Genomic_DNA"/>
</dbReference>
<gene>
    <name evidence="2" type="ORF">CEP51_011614</name>
</gene>
<organism evidence="2 3">
    <name type="scientific">Fusarium floridanum</name>
    <dbReference type="NCBI Taxonomy" id="1325733"/>
    <lineage>
        <taxon>Eukaryota</taxon>
        <taxon>Fungi</taxon>
        <taxon>Dikarya</taxon>
        <taxon>Ascomycota</taxon>
        <taxon>Pezizomycotina</taxon>
        <taxon>Sordariomycetes</taxon>
        <taxon>Hypocreomycetidae</taxon>
        <taxon>Hypocreales</taxon>
        <taxon>Nectriaceae</taxon>
        <taxon>Fusarium</taxon>
        <taxon>Fusarium solani species complex</taxon>
    </lineage>
</organism>
<evidence type="ECO:0000313" key="2">
    <source>
        <dbReference type="EMBL" id="RSL74214.1"/>
    </source>
</evidence>
<keyword evidence="3" id="KW-1185">Reference proteome</keyword>
<comment type="caution">
    <text evidence="2">The sequence shown here is derived from an EMBL/GenBank/DDBJ whole genome shotgun (WGS) entry which is preliminary data.</text>
</comment>
<accession>A0A428R9K5</accession>
<name>A0A428R9K5_9HYPO</name>
<feature type="region of interest" description="Disordered" evidence="1">
    <location>
        <begin position="1"/>
        <end position="23"/>
    </location>
</feature>
<evidence type="ECO:0000256" key="1">
    <source>
        <dbReference type="SAM" id="MobiDB-lite"/>
    </source>
</evidence>
<reference evidence="2 3" key="1">
    <citation type="submission" date="2017-06" db="EMBL/GenBank/DDBJ databases">
        <title>Comparative genomic analysis of Ambrosia Fusariam Clade fungi.</title>
        <authorList>
            <person name="Stajich J.E."/>
            <person name="Carrillo J."/>
            <person name="Kijimoto T."/>
            <person name="Eskalen A."/>
            <person name="O'Donnell K."/>
            <person name="Kasson M."/>
        </authorList>
    </citation>
    <scope>NUCLEOTIDE SEQUENCE [LARGE SCALE GENOMIC DNA]</scope>
    <source>
        <strain evidence="2 3">NRRL62606</strain>
    </source>
</reference>
<dbReference type="AlphaFoldDB" id="A0A428R9K5"/>